<name>A0A4R9KAL3_9LEPT</name>
<sequence>MKTLTKYCQYVLYLGSGQDPENKFYHDNEYGFTIESDDELFGRLILEINQAGLSWTTILKKKDNFRKAYKNFSIQKIAKFGPKDFDRLMNDAGIIRNRLKINAAIHNANVILTLKKEFGSFKDWLDHHHPKSKEEWVKIFKKTFIFVGGEIVNEFLMSSGYLEGAHGPGCPIYKKALKSKPAWNSKKITKSK</sequence>
<reference evidence="2" key="1">
    <citation type="journal article" date="2019" name="PLoS Negl. Trop. Dis.">
        <title>Revisiting the worldwide diversity of Leptospira species in the environment.</title>
        <authorList>
            <person name="Vincent A.T."/>
            <person name="Schiettekatte O."/>
            <person name="Bourhy P."/>
            <person name="Veyrier F.J."/>
            <person name="Picardeau M."/>
        </authorList>
    </citation>
    <scope>NUCLEOTIDE SEQUENCE [LARGE SCALE GENOMIC DNA]</scope>
    <source>
        <strain evidence="2">201702455</strain>
    </source>
</reference>
<comment type="caution">
    <text evidence="2">The sequence shown here is derived from an EMBL/GenBank/DDBJ whole genome shotgun (WGS) entry which is preliminary data.</text>
</comment>
<gene>
    <name evidence="2" type="ORF">EHQ64_08060</name>
</gene>
<dbReference type="PANTHER" id="PTHR30037:SF4">
    <property type="entry name" value="DNA-3-METHYLADENINE GLYCOSYLASE I"/>
    <property type="match status" value="1"/>
</dbReference>
<dbReference type="GO" id="GO:0006284">
    <property type="term" value="P:base-excision repair"/>
    <property type="evidence" value="ECO:0007669"/>
    <property type="project" value="InterPro"/>
</dbReference>
<evidence type="ECO:0000256" key="1">
    <source>
        <dbReference type="PIRSR" id="PIRSR605019-1"/>
    </source>
</evidence>
<dbReference type="GO" id="GO:0008725">
    <property type="term" value="F:DNA-3-methyladenine glycosylase activity"/>
    <property type="evidence" value="ECO:0007669"/>
    <property type="project" value="InterPro"/>
</dbReference>
<dbReference type="EMBL" id="RQGF01000015">
    <property type="protein sequence ID" value="TGL62854.1"/>
    <property type="molecule type" value="Genomic_DNA"/>
</dbReference>
<protein>
    <submittedName>
        <fullName evidence="2">DNA-3-methyladenine glycosylase I</fullName>
    </submittedName>
</protein>
<dbReference type="Gene3D" id="1.10.340.30">
    <property type="entry name" value="Hypothetical protein, domain 2"/>
    <property type="match status" value="1"/>
</dbReference>
<feature type="binding site" evidence="1">
    <location>
        <position position="8"/>
    </location>
    <ligand>
        <name>Zn(2+)</name>
        <dbReference type="ChEBI" id="CHEBI:29105"/>
    </ligand>
</feature>
<evidence type="ECO:0000313" key="2">
    <source>
        <dbReference type="EMBL" id="TGL62854.1"/>
    </source>
</evidence>
<proteinExistence type="predicted"/>
<dbReference type="PANTHER" id="PTHR30037">
    <property type="entry name" value="DNA-3-METHYLADENINE GLYCOSYLASE 1"/>
    <property type="match status" value="1"/>
</dbReference>
<dbReference type="InterPro" id="IPR005019">
    <property type="entry name" value="Adenine_glyco"/>
</dbReference>
<dbReference type="InterPro" id="IPR052891">
    <property type="entry name" value="DNA-3mA_glycosylase"/>
</dbReference>
<keyword evidence="3" id="KW-1185">Reference proteome</keyword>
<dbReference type="InterPro" id="IPR011257">
    <property type="entry name" value="DNA_glycosylase"/>
</dbReference>
<dbReference type="Pfam" id="PF03352">
    <property type="entry name" value="Adenine_glyco"/>
    <property type="match status" value="1"/>
</dbReference>
<evidence type="ECO:0000313" key="3">
    <source>
        <dbReference type="Proteomes" id="UP000297762"/>
    </source>
</evidence>
<feature type="binding site" evidence="1">
    <location>
        <position position="26"/>
    </location>
    <ligand>
        <name>Zn(2+)</name>
        <dbReference type="ChEBI" id="CHEBI:29105"/>
    </ligand>
</feature>
<accession>A0A4R9KAL3</accession>
<dbReference type="AlphaFoldDB" id="A0A4R9KAL3"/>
<keyword evidence="1" id="KW-0479">Metal-binding</keyword>
<keyword evidence="1" id="KW-0862">Zinc</keyword>
<dbReference type="SUPFAM" id="SSF48150">
    <property type="entry name" value="DNA-glycosylase"/>
    <property type="match status" value="1"/>
</dbReference>
<dbReference type="GO" id="GO:0046872">
    <property type="term" value="F:metal ion binding"/>
    <property type="evidence" value="ECO:0007669"/>
    <property type="project" value="UniProtKB-KW"/>
</dbReference>
<dbReference type="Proteomes" id="UP000297762">
    <property type="component" value="Unassembled WGS sequence"/>
</dbReference>
<dbReference type="OrthoDB" id="9807664at2"/>
<organism evidence="2 3">
    <name type="scientific">Leptospira sarikeiensis</name>
    <dbReference type="NCBI Taxonomy" id="2484943"/>
    <lineage>
        <taxon>Bacteria</taxon>
        <taxon>Pseudomonadati</taxon>
        <taxon>Spirochaetota</taxon>
        <taxon>Spirochaetia</taxon>
        <taxon>Leptospirales</taxon>
        <taxon>Leptospiraceae</taxon>
        <taxon>Leptospira</taxon>
    </lineage>
</organism>
<dbReference type="RefSeq" id="WP_135648978.1">
    <property type="nucleotide sequence ID" value="NZ_RQGF01000015.1"/>
</dbReference>